<sequence length="131" mass="15371">YPPAVGQWSTSQEWDVYMAWQRRDSVMMHILTSRLSKEVAAAIPMIDDRECAGVVFTARDMLVRLRRLYGYGDHIQAKAAREVLRTYTVDMRNIPKYVDKWRSTILALRAEQYPLIYTETVLNFVRNLPED</sequence>
<dbReference type="EMBL" id="KZ293655">
    <property type="protein sequence ID" value="PBK94122.1"/>
    <property type="molecule type" value="Genomic_DNA"/>
</dbReference>
<reference evidence="2" key="1">
    <citation type="journal article" date="2017" name="Nat. Ecol. Evol.">
        <title>Genome expansion and lineage-specific genetic innovations in the forest pathogenic fungi Armillaria.</title>
        <authorList>
            <person name="Sipos G."/>
            <person name="Prasanna A.N."/>
            <person name="Walter M.C."/>
            <person name="O'Connor E."/>
            <person name="Balint B."/>
            <person name="Krizsan K."/>
            <person name="Kiss B."/>
            <person name="Hess J."/>
            <person name="Varga T."/>
            <person name="Slot J."/>
            <person name="Riley R."/>
            <person name="Boka B."/>
            <person name="Rigling D."/>
            <person name="Barry K."/>
            <person name="Lee J."/>
            <person name="Mihaltcheva S."/>
            <person name="LaButti K."/>
            <person name="Lipzen A."/>
            <person name="Waldron R."/>
            <person name="Moloney N.M."/>
            <person name="Sperisen C."/>
            <person name="Kredics L."/>
            <person name="Vagvoelgyi C."/>
            <person name="Patrignani A."/>
            <person name="Fitzpatrick D."/>
            <person name="Nagy I."/>
            <person name="Doyle S."/>
            <person name="Anderson J.B."/>
            <person name="Grigoriev I.V."/>
            <person name="Gueldener U."/>
            <person name="Muensterkoetter M."/>
            <person name="Nagy L.G."/>
        </authorList>
    </citation>
    <scope>NUCLEOTIDE SEQUENCE [LARGE SCALE GENOMIC DNA]</scope>
    <source>
        <strain evidence="2">Ar21-2</strain>
    </source>
</reference>
<name>A0A2H3DRN9_ARMGA</name>
<dbReference type="InParanoid" id="A0A2H3DRN9"/>
<gene>
    <name evidence="1" type="ORF">ARMGADRAFT_902001</name>
</gene>
<dbReference type="OMA" id="MIDDREC"/>
<dbReference type="Proteomes" id="UP000217790">
    <property type="component" value="Unassembled WGS sequence"/>
</dbReference>
<accession>A0A2H3DRN9</accession>
<dbReference type="AlphaFoldDB" id="A0A2H3DRN9"/>
<keyword evidence="2" id="KW-1185">Reference proteome</keyword>
<feature type="non-terminal residue" evidence="1">
    <location>
        <position position="1"/>
    </location>
</feature>
<evidence type="ECO:0000313" key="2">
    <source>
        <dbReference type="Proteomes" id="UP000217790"/>
    </source>
</evidence>
<protein>
    <submittedName>
        <fullName evidence="1">Uncharacterized protein</fullName>
    </submittedName>
</protein>
<proteinExistence type="predicted"/>
<feature type="non-terminal residue" evidence="1">
    <location>
        <position position="131"/>
    </location>
</feature>
<organism evidence="1 2">
    <name type="scientific">Armillaria gallica</name>
    <name type="common">Bulbous honey fungus</name>
    <name type="synonym">Armillaria bulbosa</name>
    <dbReference type="NCBI Taxonomy" id="47427"/>
    <lineage>
        <taxon>Eukaryota</taxon>
        <taxon>Fungi</taxon>
        <taxon>Dikarya</taxon>
        <taxon>Basidiomycota</taxon>
        <taxon>Agaricomycotina</taxon>
        <taxon>Agaricomycetes</taxon>
        <taxon>Agaricomycetidae</taxon>
        <taxon>Agaricales</taxon>
        <taxon>Marasmiineae</taxon>
        <taxon>Physalacriaceae</taxon>
        <taxon>Armillaria</taxon>
    </lineage>
</organism>
<evidence type="ECO:0000313" key="1">
    <source>
        <dbReference type="EMBL" id="PBK94122.1"/>
    </source>
</evidence>
<dbReference type="OrthoDB" id="3025757at2759"/>